<proteinExistence type="predicted"/>
<dbReference type="Pfam" id="PF13884">
    <property type="entry name" value="Peptidase_S74"/>
    <property type="match status" value="1"/>
</dbReference>
<evidence type="ECO:0000313" key="3">
    <source>
        <dbReference type="Proteomes" id="UP001244787"/>
    </source>
</evidence>
<evidence type="ECO:0000259" key="1">
    <source>
        <dbReference type="PROSITE" id="PS51688"/>
    </source>
</evidence>
<dbReference type="InterPro" id="IPR030392">
    <property type="entry name" value="S74_ICA"/>
</dbReference>
<reference evidence="2 3" key="1">
    <citation type="submission" date="2023-06" db="EMBL/GenBank/DDBJ databases">
        <authorList>
            <person name="Ye Y.-Q."/>
            <person name="Du Z.-J."/>
        </authorList>
    </citation>
    <scope>NUCLEOTIDE SEQUENCE [LARGE SCALE GENOMIC DNA]</scope>
    <source>
        <strain evidence="2 3">SDUM287046</strain>
    </source>
</reference>
<sequence length="419" mass="45623">MKRPYAPQQFAFLICSLFLFFSYNVFGQVGIGTTNPDIGSILDITSNDKGVLLPRIDITNLNNLLPLTSGTEGMIVYNTNTSTGPGLVYWNGVNSWVPVGDGNGTDSWGRTGNAGTTGTNFIGTTDNQPLRFKTANTNAFEISGGPSVNRGRLRAMNNGDAALPTYSWNGANAQNMGMFRISANTLGFSTNGTERARIIANGDVGVGTVNPLARLNVSIAENDRPAIFSQITATNSTWSAGEFFNPNNAGGIGLMGIGYSGVYGVTTNVNAGWAGYFEGDVFTRDLYFRDVYTYSDRRVKQNFQNIDNSLDIIMKLNPQKYEKLIEIDNSKTTNFISAKGTMEHKGKAEKEFGLIAQEVELILPELVSTKETILKDLGAIDLKAVNYNGLIPILIQAMQEQQVQIKVLEEEVKILKAKN</sequence>
<dbReference type="RefSeq" id="WP_290255363.1">
    <property type="nucleotide sequence ID" value="NZ_JAUGQQ010000012.1"/>
</dbReference>
<organism evidence="2 3">
    <name type="scientific">Aequorivita aurantiaca</name>
    <dbReference type="NCBI Taxonomy" id="3053356"/>
    <lineage>
        <taxon>Bacteria</taxon>
        <taxon>Pseudomonadati</taxon>
        <taxon>Bacteroidota</taxon>
        <taxon>Flavobacteriia</taxon>
        <taxon>Flavobacteriales</taxon>
        <taxon>Flavobacteriaceae</taxon>
        <taxon>Aequorivita</taxon>
    </lineage>
</organism>
<accession>A0ABT8DQD5</accession>
<feature type="domain" description="Peptidase S74" evidence="1">
    <location>
        <begin position="295"/>
        <end position="412"/>
    </location>
</feature>
<dbReference type="PROSITE" id="PS51688">
    <property type="entry name" value="ICA"/>
    <property type="match status" value="1"/>
</dbReference>
<dbReference type="EMBL" id="JAUGQQ010000012">
    <property type="protein sequence ID" value="MDN3725272.1"/>
    <property type="molecule type" value="Genomic_DNA"/>
</dbReference>
<dbReference type="Proteomes" id="UP001244787">
    <property type="component" value="Unassembled WGS sequence"/>
</dbReference>
<keyword evidence="3" id="KW-1185">Reference proteome</keyword>
<gene>
    <name evidence="2" type="ORF">QRD02_12860</name>
</gene>
<evidence type="ECO:0000313" key="2">
    <source>
        <dbReference type="EMBL" id="MDN3725272.1"/>
    </source>
</evidence>
<name>A0ABT8DQD5_9FLAO</name>
<comment type="caution">
    <text evidence="2">The sequence shown here is derived from an EMBL/GenBank/DDBJ whole genome shotgun (WGS) entry which is preliminary data.</text>
</comment>
<protein>
    <submittedName>
        <fullName evidence="2">Tail fiber domain-containing protein</fullName>
    </submittedName>
</protein>